<dbReference type="InterPro" id="IPR024788">
    <property type="entry name" value="Malectin-like_Carb-bd_dom"/>
</dbReference>
<name>A0AAV3P548_LITER</name>
<keyword evidence="2" id="KW-1133">Transmembrane helix</keyword>
<protein>
    <recommendedName>
        <fullName evidence="4">Malectin-like domain-containing protein</fullName>
    </recommendedName>
</protein>
<gene>
    <name evidence="5" type="ORF">LIER_05377</name>
</gene>
<keyword evidence="6" id="KW-1185">Reference proteome</keyword>
<dbReference type="InterPro" id="IPR001611">
    <property type="entry name" value="Leu-rich_rpt"/>
</dbReference>
<keyword evidence="2" id="KW-0472">Membrane</keyword>
<dbReference type="Proteomes" id="UP001454036">
    <property type="component" value="Unassembled WGS sequence"/>
</dbReference>
<dbReference type="GO" id="GO:0016020">
    <property type="term" value="C:membrane"/>
    <property type="evidence" value="ECO:0007669"/>
    <property type="project" value="UniProtKB-SubCell"/>
</dbReference>
<dbReference type="FunFam" id="3.80.10.10:FF:000135">
    <property type="entry name" value="Putative LRR receptor-like serine/threonine-protein kinase"/>
    <property type="match status" value="1"/>
</dbReference>
<evidence type="ECO:0000259" key="4">
    <source>
        <dbReference type="Pfam" id="PF12819"/>
    </source>
</evidence>
<dbReference type="Pfam" id="PF12819">
    <property type="entry name" value="Malectin_like"/>
    <property type="match status" value="2"/>
</dbReference>
<dbReference type="Pfam" id="PF00560">
    <property type="entry name" value="LRR_1"/>
    <property type="match status" value="2"/>
</dbReference>
<dbReference type="SUPFAM" id="SSF52058">
    <property type="entry name" value="L domain-like"/>
    <property type="match status" value="1"/>
</dbReference>
<evidence type="ECO:0000256" key="3">
    <source>
        <dbReference type="SAM" id="SignalP"/>
    </source>
</evidence>
<dbReference type="PANTHER" id="PTHR45631">
    <property type="entry name" value="OS07G0107800 PROTEIN-RELATED"/>
    <property type="match status" value="1"/>
</dbReference>
<comment type="caution">
    <text evidence="5">The sequence shown here is derived from an EMBL/GenBank/DDBJ whole genome shotgun (WGS) entry which is preliminary data.</text>
</comment>
<keyword evidence="2" id="KW-0812">Transmembrane</keyword>
<evidence type="ECO:0000256" key="1">
    <source>
        <dbReference type="ARBA" id="ARBA00004167"/>
    </source>
</evidence>
<evidence type="ECO:0000313" key="6">
    <source>
        <dbReference type="Proteomes" id="UP001454036"/>
    </source>
</evidence>
<reference evidence="5 6" key="1">
    <citation type="submission" date="2024-01" db="EMBL/GenBank/DDBJ databases">
        <title>The complete chloroplast genome sequence of Lithospermum erythrorhizon: insights into the phylogenetic relationship among Boraginaceae species and the maternal lineages of purple gromwells.</title>
        <authorList>
            <person name="Okada T."/>
            <person name="Watanabe K."/>
        </authorList>
    </citation>
    <scope>NUCLEOTIDE SEQUENCE [LARGE SCALE GENOMIC DNA]</scope>
</reference>
<dbReference type="AlphaFoldDB" id="A0AAV3P548"/>
<comment type="subcellular location">
    <subcellularLocation>
        <location evidence="1">Membrane</location>
        <topology evidence="1">Single-pass membrane protein</topology>
    </subcellularLocation>
</comment>
<dbReference type="PANTHER" id="PTHR45631:SF191">
    <property type="entry name" value="DI-GLUCOSE BINDING PROTEIN WITH LEUCINE-RICH REPEAT DOMAIN-CONTAINING PROTEIN"/>
    <property type="match status" value="1"/>
</dbReference>
<feature type="domain" description="Malectin-like" evidence="4">
    <location>
        <begin position="30"/>
        <end position="93"/>
    </location>
</feature>
<dbReference type="Gene3D" id="2.60.120.430">
    <property type="entry name" value="Galactose-binding lectin"/>
    <property type="match status" value="1"/>
</dbReference>
<proteinExistence type="predicted"/>
<evidence type="ECO:0000313" key="5">
    <source>
        <dbReference type="EMBL" id="GAA0145113.1"/>
    </source>
</evidence>
<dbReference type="InterPro" id="IPR032675">
    <property type="entry name" value="LRR_dom_sf"/>
</dbReference>
<feature type="domain" description="Malectin-like" evidence="4">
    <location>
        <begin position="119"/>
        <end position="410"/>
    </location>
</feature>
<keyword evidence="3" id="KW-0732">Signal</keyword>
<feature type="transmembrane region" description="Helical" evidence="2">
    <location>
        <begin position="600"/>
        <end position="621"/>
    </location>
</feature>
<organism evidence="5 6">
    <name type="scientific">Lithospermum erythrorhizon</name>
    <name type="common">Purple gromwell</name>
    <name type="synonym">Lithospermum officinale var. erythrorhizon</name>
    <dbReference type="NCBI Taxonomy" id="34254"/>
    <lineage>
        <taxon>Eukaryota</taxon>
        <taxon>Viridiplantae</taxon>
        <taxon>Streptophyta</taxon>
        <taxon>Embryophyta</taxon>
        <taxon>Tracheophyta</taxon>
        <taxon>Spermatophyta</taxon>
        <taxon>Magnoliopsida</taxon>
        <taxon>eudicotyledons</taxon>
        <taxon>Gunneridae</taxon>
        <taxon>Pentapetalae</taxon>
        <taxon>asterids</taxon>
        <taxon>lamiids</taxon>
        <taxon>Boraginales</taxon>
        <taxon>Boraginaceae</taxon>
        <taxon>Boraginoideae</taxon>
        <taxon>Lithospermeae</taxon>
        <taxon>Lithospermum</taxon>
    </lineage>
</organism>
<dbReference type="EMBL" id="BAABME010000736">
    <property type="protein sequence ID" value="GAA0145113.1"/>
    <property type="molecule type" value="Genomic_DNA"/>
</dbReference>
<sequence>MPCFSFFPFFFILLLPYTSLSYPYNYSVHIDCGASTNSSDLFGTQWLSDRFFSGGATSIVSEPLRFRHQHEKSLRLFPVSGGKKNCYSIPLPTTSAAAGKFDSGGVGDGGESGVAGGGGGRYLLRTFTVYDNYNGKSHSPSFDVAVDGVVVFAWRSPWPEAISRSGAYSDLIVSIPDGEILKEDTLHVEYVEAREIDVCFYSIATDSPVVSSIELFEISPDAYLNVNETVSNNSILVNYGRFSAGLDQWGQGFSNDTDRFGRSWQSESDYRSKNDVSSAGSTVQSISALKKLVNVDRPPNYFPPKLYEAGVTVVGDESFGYELEVDAKLDYLLWFHFAEIDVGVTKAGQRVFDVIVNGENVSRVDVFKKVGGFAAYDFSYVVKNLSTTLLTVKLSPVVGSPIICGLENYAIVPADLRTVPGQVMAMKELKKSLRIPDRMGWNGDPCSPTSWVAWEGVTCSLDTAERNIVISQIDLGSQGLKGYISDQISLLTNLVSLNLSSNSLQGTLPSGLGQKSLVKLDLSNNKFTGSIPSSLTASSLQLVLLQNNALEGQVPEELYSVGVRGGTIDLSGNKRLCGVPSLPNCPLLWGKDGLSTGGKVAIALSCIFVFCLVIFGVQIYIRKRRNDYDFRLPHEITALASKRNKYQRQKSLMALEMESQHAKGFIPSYNSK</sequence>
<accession>A0AAV3P548</accession>
<evidence type="ECO:0000256" key="2">
    <source>
        <dbReference type="SAM" id="Phobius"/>
    </source>
</evidence>
<feature type="signal peptide" evidence="3">
    <location>
        <begin position="1"/>
        <end position="21"/>
    </location>
</feature>
<dbReference type="Gene3D" id="3.80.10.10">
    <property type="entry name" value="Ribonuclease Inhibitor"/>
    <property type="match status" value="1"/>
</dbReference>
<feature type="chain" id="PRO_5043763781" description="Malectin-like domain-containing protein" evidence="3">
    <location>
        <begin position="22"/>
        <end position="672"/>
    </location>
</feature>